<dbReference type="EMBL" id="BMSA01000061">
    <property type="protein sequence ID" value="GGT99454.1"/>
    <property type="molecule type" value="Genomic_DNA"/>
</dbReference>
<reference evidence="1" key="1">
    <citation type="journal article" date="2014" name="Int. J. Syst. Evol. Microbiol.">
        <title>Complete genome sequence of Corynebacterium casei LMG S-19264T (=DSM 44701T), isolated from a smear-ripened cheese.</title>
        <authorList>
            <consortium name="US DOE Joint Genome Institute (JGI-PGF)"/>
            <person name="Walter F."/>
            <person name="Albersmeier A."/>
            <person name="Kalinowski J."/>
            <person name="Ruckert C."/>
        </authorList>
    </citation>
    <scope>NUCLEOTIDE SEQUENCE</scope>
    <source>
        <strain evidence="1">JCM 4125</strain>
    </source>
</reference>
<proteinExistence type="predicted"/>
<dbReference type="Proteomes" id="UP000646776">
    <property type="component" value="Unassembled WGS sequence"/>
</dbReference>
<evidence type="ECO:0000313" key="1">
    <source>
        <dbReference type="EMBL" id="GGT99454.1"/>
    </source>
</evidence>
<accession>A0A918HSX1</accession>
<comment type="caution">
    <text evidence="1">The sequence shown here is derived from an EMBL/GenBank/DDBJ whole genome shotgun (WGS) entry which is preliminary data.</text>
</comment>
<evidence type="ECO:0000313" key="2">
    <source>
        <dbReference type="Proteomes" id="UP000646776"/>
    </source>
</evidence>
<name>A0A918HSX1_9ACTN</name>
<gene>
    <name evidence="1" type="ORF">GCM10010226_90720</name>
</gene>
<dbReference type="AlphaFoldDB" id="A0A918HSX1"/>
<sequence>MQHSVSYGVGCSASARSYDGRCNESGQAWVGAARSECLAARCRSASGVVTTTCYSVHPETIRRTITVLNQLPPAGKPFMAGPRSAGVEVAFGGGGRTTSG</sequence>
<reference evidence="1" key="2">
    <citation type="submission" date="2020-09" db="EMBL/GenBank/DDBJ databases">
        <authorList>
            <person name="Sun Q."/>
            <person name="Ohkuma M."/>
        </authorList>
    </citation>
    <scope>NUCLEOTIDE SEQUENCE</scope>
    <source>
        <strain evidence="1">JCM 4125</strain>
    </source>
</reference>
<protein>
    <submittedName>
        <fullName evidence="1">Uncharacterized protein</fullName>
    </submittedName>
</protein>
<organism evidence="1 2">
    <name type="scientific">Streptomyces phaeofaciens</name>
    <dbReference type="NCBI Taxonomy" id="68254"/>
    <lineage>
        <taxon>Bacteria</taxon>
        <taxon>Bacillati</taxon>
        <taxon>Actinomycetota</taxon>
        <taxon>Actinomycetes</taxon>
        <taxon>Kitasatosporales</taxon>
        <taxon>Streptomycetaceae</taxon>
        <taxon>Streptomyces</taxon>
    </lineage>
</organism>
<keyword evidence="2" id="KW-1185">Reference proteome</keyword>